<evidence type="ECO:0000259" key="4">
    <source>
        <dbReference type="PROSITE" id="PS51671"/>
    </source>
</evidence>
<dbReference type="Pfam" id="PF01842">
    <property type="entry name" value="ACT"/>
    <property type="match status" value="1"/>
</dbReference>
<sequence>MIVEEIMNQNVTTLRPTDTIETALRTLAAHSIRHIPVVNEKYEVVGIISDRDVRDASPSILDEHVLKDSLKEPIERIMKHPVMTCHPLDFVEEIATLFFENKIGCLPVTKSGKLVGIISESTVLHTLVKLTGAHQPSSQIEIQVNNEPGILGKVVAVFSELKINIVSVLVYPAKEERDKVLVFRIQTMNPLKAIEELEQKGYHVLWPNIAGMGT</sequence>
<feature type="domain" description="ACT" evidence="4">
    <location>
        <begin position="139"/>
        <end position="212"/>
    </location>
</feature>
<dbReference type="InterPro" id="IPR051257">
    <property type="entry name" value="Diverse_CBS-Domain"/>
</dbReference>
<evidence type="ECO:0000256" key="1">
    <source>
        <dbReference type="ARBA" id="ARBA00023122"/>
    </source>
</evidence>
<dbReference type="PANTHER" id="PTHR43080">
    <property type="entry name" value="CBS DOMAIN-CONTAINING PROTEIN CBSX3, MITOCHONDRIAL"/>
    <property type="match status" value="1"/>
</dbReference>
<dbReference type="InterPro" id="IPR002912">
    <property type="entry name" value="ACT_dom"/>
</dbReference>
<comment type="caution">
    <text evidence="5">The sequence shown here is derived from an EMBL/GenBank/DDBJ whole genome shotgun (WGS) entry which is preliminary data.</text>
</comment>
<dbReference type="CDD" id="cd04584">
    <property type="entry name" value="CBS_pair_AcuB_like"/>
    <property type="match status" value="1"/>
</dbReference>
<dbReference type="InterPro" id="IPR046342">
    <property type="entry name" value="CBS_dom_sf"/>
</dbReference>
<evidence type="ECO:0000313" key="6">
    <source>
        <dbReference type="Proteomes" id="UP001372526"/>
    </source>
</evidence>
<organism evidence="5 6">
    <name type="scientific">Bacillus bruguierae</name>
    <dbReference type="NCBI Taxonomy" id="3127667"/>
    <lineage>
        <taxon>Bacteria</taxon>
        <taxon>Bacillati</taxon>
        <taxon>Bacillota</taxon>
        <taxon>Bacilli</taxon>
        <taxon>Bacillales</taxon>
        <taxon>Bacillaceae</taxon>
        <taxon>Bacillus</taxon>
    </lineage>
</organism>
<keyword evidence="1 2" id="KW-0129">CBS domain</keyword>
<dbReference type="SUPFAM" id="SSF55021">
    <property type="entry name" value="ACT-like"/>
    <property type="match status" value="1"/>
</dbReference>
<protein>
    <submittedName>
        <fullName evidence="5">Acetoin utilization AcuB family protein</fullName>
    </submittedName>
</protein>
<dbReference type="CDD" id="cd04883">
    <property type="entry name" value="ACT_AcuB"/>
    <property type="match status" value="1"/>
</dbReference>
<dbReference type="InterPro" id="IPR045865">
    <property type="entry name" value="ACT-like_dom_sf"/>
</dbReference>
<dbReference type="EMBL" id="JBAWSX010000001">
    <property type="protein sequence ID" value="MEI4799893.1"/>
    <property type="molecule type" value="Genomic_DNA"/>
</dbReference>
<dbReference type="Gene3D" id="3.10.580.10">
    <property type="entry name" value="CBS-domain"/>
    <property type="match status" value="1"/>
</dbReference>
<dbReference type="RefSeq" id="WP_336470961.1">
    <property type="nucleotide sequence ID" value="NZ_JBAWSX010000001.1"/>
</dbReference>
<dbReference type="Gene3D" id="3.30.70.260">
    <property type="match status" value="1"/>
</dbReference>
<proteinExistence type="predicted"/>
<dbReference type="InterPro" id="IPR000644">
    <property type="entry name" value="CBS_dom"/>
</dbReference>
<name>A0ABU8FBL2_9BACI</name>
<dbReference type="PANTHER" id="PTHR43080:SF2">
    <property type="entry name" value="CBS DOMAIN-CONTAINING PROTEIN"/>
    <property type="match status" value="1"/>
</dbReference>
<keyword evidence="6" id="KW-1185">Reference proteome</keyword>
<accession>A0ABU8FBL2</accession>
<dbReference type="SMART" id="SM00116">
    <property type="entry name" value="CBS"/>
    <property type="match status" value="2"/>
</dbReference>
<dbReference type="PROSITE" id="PS51671">
    <property type="entry name" value="ACT"/>
    <property type="match status" value="1"/>
</dbReference>
<dbReference type="SUPFAM" id="SSF54631">
    <property type="entry name" value="CBS-domain pair"/>
    <property type="match status" value="1"/>
</dbReference>
<feature type="domain" description="CBS" evidence="3">
    <location>
        <begin position="78"/>
        <end position="137"/>
    </location>
</feature>
<gene>
    <name evidence="5" type="ORF">WAZ07_00900</name>
</gene>
<dbReference type="Pfam" id="PF00571">
    <property type="entry name" value="CBS"/>
    <property type="match status" value="2"/>
</dbReference>
<evidence type="ECO:0000256" key="2">
    <source>
        <dbReference type="PROSITE-ProRule" id="PRU00703"/>
    </source>
</evidence>
<dbReference type="Proteomes" id="UP001372526">
    <property type="component" value="Unassembled WGS sequence"/>
</dbReference>
<evidence type="ECO:0000313" key="5">
    <source>
        <dbReference type="EMBL" id="MEI4799893.1"/>
    </source>
</evidence>
<reference evidence="5 6" key="1">
    <citation type="submission" date="2024-01" db="EMBL/GenBank/DDBJ databases">
        <title>Seven novel Bacillus-like species.</title>
        <authorList>
            <person name="Liu G."/>
        </authorList>
    </citation>
    <scope>NUCLEOTIDE SEQUENCE [LARGE SCALE GENOMIC DNA]</scope>
    <source>
        <strain evidence="5 6">FJAT-51639</strain>
    </source>
</reference>
<feature type="domain" description="CBS" evidence="3">
    <location>
        <begin position="7"/>
        <end position="63"/>
    </location>
</feature>
<dbReference type="PROSITE" id="PS51371">
    <property type="entry name" value="CBS"/>
    <property type="match status" value="2"/>
</dbReference>
<evidence type="ECO:0000259" key="3">
    <source>
        <dbReference type="PROSITE" id="PS51371"/>
    </source>
</evidence>